<sequence>MEAKNSKKYTGLWDSHKEQILLELWQQRACLYNVSSSCYHGHVKKDAAWKEIAEELQLPVGEVITQVASLRTQYGKLLHPKPRGSGAKELTPRQNWIMKHLHFLKCHVLPRQAFSTLEQVASEMCLIKDPIEKMQARWSIMRILYDAQDRSMSNTKQMSTYTYAASQPVYHNLSSLGSQQLGSCHFHQS</sequence>
<dbReference type="PROSITE" id="PS51029">
    <property type="entry name" value="MADF"/>
    <property type="match status" value="1"/>
</dbReference>
<proteinExistence type="predicted"/>
<comment type="caution">
    <text evidence="2">The sequence shown here is derived from an EMBL/GenBank/DDBJ whole genome shotgun (WGS) entry which is preliminary data.</text>
</comment>
<dbReference type="Proteomes" id="UP001558613">
    <property type="component" value="Unassembled WGS sequence"/>
</dbReference>
<dbReference type="InterPro" id="IPR006578">
    <property type="entry name" value="MADF-dom"/>
</dbReference>
<feature type="domain" description="MADF" evidence="1">
    <location>
        <begin position="20"/>
        <end position="109"/>
    </location>
</feature>
<dbReference type="Pfam" id="PF10545">
    <property type="entry name" value="MADF_DNA_bdg"/>
    <property type="match status" value="1"/>
</dbReference>
<dbReference type="EMBL" id="JAYMGO010000024">
    <property type="protein sequence ID" value="KAL1249043.1"/>
    <property type="molecule type" value="Genomic_DNA"/>
</dbReference>
<dbReference type="PANTHER" id="PTHR21505:SF12">
    <property type="entry name" value="MADF DOMAIN-CONTAINING PROTEIN-RELATED"/>
    <property type="match status" value="1"/>
</dbReference>
<evidence type="ECO:0000259" key="1">
    <source>
        <dbReference type="PROSITE" id="PS51029"/>
    </source>
</evidence>
<keyword evidence="3" id="KW-1185">Reference proteome</keyword>
<gene>
    <name evidence="2" type="ORF">QQF64_022361</name>
</gene>
<organism evidence="2 3">
    <name type="scientific">Cirrhinus molitorella</name>
    <name type="common">mud carp</name>
    <dbReference type="NCBI Taxonomy" id="172907"/>
    <lineage>
        <taxon>Eukaryota</taxon>
        <taxon>Metazoa</taxon>
        <taxon>Chordata</taxon>
        <taxon>Craniata</taxon>
        <taxon>Vertebrata</taxon>
        <taxon>Euteleostomi</taxon>
        <taxon>Actinopterygii</taxon>
        <taxon>Neopterygii</taxon>
        <taxon>Teleostei</taxon>
        <taxon>Ostariophysi</taxon>
        <taxon>Cypriniformes</taxon>
        <taxon>Cyprinidae</taxon>
        <taxon>Labeoninae</taxon>
        <taxon>Labeonini</taxon>
        <taxon>Cirrhinus</taxon>
    </lineage>
</organism>
<evidence type="ECO:0000313" key="3">
    <source>
        <dbReference type="Proteomes" id="UP001558613"/>
    </source>
</evidence>
<protein>
    <recommendedName>
        <fullName evidence="1">MADF domain-containing protein</fullName>
    </recommendedName>
</protein>
<dbReference type="SMART" id="SM00595">
    <property type="entry name" value="MADF"/>
    <property type="match status" value="1"/>
</dbReference>
<evidence type="ECO:0000313" key="2">
    <source>
        <dbReference type="EMBL" id="KAL1249043.1"/>
    </source>
</evidence>
<reference evidence="2 3" key="1">
    <citation type="submission" date="2023-09" db="EMBL/GenBank/DDBJ databases">
        <authorList>
            <person name="Wang M."/>
        </authorList>
    </citation>
    <scope>NUCLEOTIDE SEQUENCE [LARGE SCALE GENOMIC DNA]</scope>
    <source>
        <strain evidence="2">GT-2023</strain>
        <tissue evidence="2">Liver</tissue>
    </source>
</reference>
<accession>A0ABR3L896</accession>
<name>A0ABR3L896_9TELE</name>
<dbReference type="PANTHER" id="PTHR21505">
    <property type="entry name" value="MADF DOMAIN-CONTAINING PROTEIN-RELATED"/>
    <property type="match status" value="1"/>
</dbReference>